<dbReference type="OrthoDB" id="3484056at2759"/>
<sequence length="631" mass="71183">MRSTVVLTVAPEYRGEPRIPSDAKTCIVVVNTLDGGWSYKFTVLFSKTPTHPRANPPGLIRAFANRSLDAYTNYVEVGNEGIFIANSLCVALQRFMLGESHHICNARLPVQIAIRFGDGPLVSLDTSFVVEEEVAKFLRPGPPPNDLHRFIDLATYCVAIDIPAPRRERVEEKTALMEIATNAQCANISPIDEEAYRATCPDSPLFDSYPNVSSCSEERCDAITRVLLSGKSIHGVSKALVIGSDGSAAIFSALRKQAIEVSFSRRRETYTYNDYENDQEWFAYSPAGKYTFDKEKYDLVFIDMPSSEDLALDARQKCELATSLRDAGAIDGLIILSSATDNDAVLRLRNTPSGKLDVDDPFRCVLLGTFDILANGANTLGRFILPDHPIYSSFHPTLPNQSGVFICNQNEWSSVLSGRSYLLASSQMNSIHHHVRLAESPLQCYAALKVGAPSLLPTSLEKIFDSETWNIHFLPSSFFSHNPRFFDMVAARYDELSDICCNRGFDAPKEIFSSFSSRTTTVLLKDFSRSRFALHDDDLDEEDYLYEDISDYNRVLPFETMAILCSISFFCILRMYLHAYDKILDRHMNAWDLQDLLWRLTAFGSWEEKRYYMCSESFALDFRDFDNAERD</sequence>
<feature type="transmembrane region" description="Helical" evidence="1">
    <location>
        <begin position="555"/>
        <end position="577"/>
    </location>
</feature>
<evidence type="ECO:0000256" key="1">
    <source>
        <dbReference type="SAM" id="Phobius"/>
    </source>
</evidence>
<dbReference type="EMBL" id="AYSA01000386">
    <property type="protein sequence ID" value="ESZ92442.1"/>
    <property type="molecule type" value="Genomic_DNA"/>
</dbReference>
<dbReference type="HOGENOM" id="CLU_433577_0_0_1"/>
<keyword evidence="1" id="KW-0472">Membrane</keyword>
<evidence type="ECO:0000313" key="3">
    <source>
        <dbReference type="Proteomes" id="UP000019487"/>
    </source>
</evidence>
<evidence type="ECO:0000313" key="2">
    <source>
        <dbReference type="EMBL" id="ESZ92442.1"/>
    </source>
</evidence>
<name>W9C6Q7_SCLBF</name>
<proteinExistence type="predicted"/>
<dbReference type="Proteomes" id="UP000019487">
    <property type="component" value="Unassembled WGS sequence"/>
</dbReference>
<accession>W9C6Q7</accession>
<keyword evidence="1" id="KW-1133">Transmembrane helix</keyword>
<keyword evidence="3" id="KW-1185">Reference proteome</keyword>
<keyword evidence="1" id="KW-0812">Transmembrane</keyword>
<comment type="caution">
    <text evidence="2">The sequence shown here is derived from an EMBL/GenBank/DDBJ whole genome shotgun (WGS) entry which is preliminary data.</text>
</comment>
<organism evidence="2 3">
    <name type="scientific">Sclerotinia borealis (strain F-4128)</name>
    <dbReference type="NCBI Taxonomy" id="1432307"/>
    <lineage>
        <taxon>Eukaryota</taxon>
        <taxon>Fungi</taxon>
        <taxon>Dikarya</taxon>
        <taxon>Ascomycota</taxon>
        <taxon>Pezizomycotina</taxon>
        <taxon>Leotiomycetes</taxon>
        <taxon>Helotiales</taxon>
        <taxon>Sclerotiniaceae</taxon>
        <taxon>Sclerotinia</taxon>
    </lineage>
</organism>
<dbReference type="AlphaFoldDB" id="W9C6Q7"/>
<protein>
    <submittedName>
        <fullName evidence="2">Uncharacterized protein</fullName>
    </submittedName>
</protein>
<gene>
    <name evidence="2" type="ORF">SBOR_7159</name>
</gene>
<reference evidence="2 3" key="1">
    <citation type="journal article" date="2014" name="Genome Announc.">
        <title>Draft genome sequence of Sclerotinia borealis, a psychrophilic plant pathogenic fungus.</title>
        <authorList>
            <person name="Mardanov A.V."/>
            <person name="Beletsky A.V."/>
            <person name="Kadnikov V.V."/>
            <person name="Ignatov A.N."/>
            <person name="Ravin N.V."/>
        </authorList>
    </citation>
    <scope>NUCLEOTIDE SEQUENCE [LARGE SCALE GENOMIC DNA]</scope>
    <source>
        <strain evidence="3">F-4157</strain>
    </source>
</reference>